<evidence type="ECO:0008006" key="3">
    <source>
        <dbReference type="Google" id="ProtNLM"/>
    </source>
</evidence>
<protein>
    <recommendedName>
        <fullName evidence="3">Exo-alpha-sialidase</fullName>
    </recommendedName>
</protein>
<evidence type="ECO:0000313" key="2">
    <source>
        <dbReference type="Proteomes" id="UP000033633"/>
    </source>
</evidence>
<dbReference type="STRING" id="265726.KY46_14290"/>
<dbReference type="EMBL" id="JWYV01000012">
    <property type="protein sequence ID" value="KKC99255.1"/>
    <property type="molecule type" value="Genomic_DNA"/>
</dbReference>
<dbReference type="AlphaFoldDB" id="A0A0F5VAR0"/>
<dbReference type="RefSeq" id="WP_046221306.1">
    <property type="nucleotide sequence ID" value="NZ_JWYV01000012.1"/>
</dbReference>
<proteinExistence type="predicted"/>
<organism evidence="1 2">
    <name type="scientific">Photobacterium halotolerans</name>
    <dbReference type="NCBI Taxonomy" id="265726"/>
    <lineage>
        <taxon>Bacteria</taxon>
        <taxon>Pseudomonadati</taxon>
        <taxon>Pseudomonadota</taxon>
        <taxon>Gammaproteobacteria</taxon>
        <taxon>Vibrionales</taxon>
        <taxon>Vibrionaceae</taxon>
        <taxon>Photobacterium</taxon>
    </lineage>
</organism>
<name>A0A0F5VAR0_9GAMM</name>
<dbReference type="InterPro" id="IPR023296">
    <property type="entry name" value="Glyco_hydro_beta-prop_sf"/>
</dbReference>
<dbReference type="PATRIC" id="fig|265726.11.peg.1100"/>
<dbReference type="Gene3D" id="2.115.10.20">
    <property type="entry name" value="Glycosyl hydrolase domain, family 43"/>
    <property type="match status" value="1"/>
</dbReference>
<accession>A0A0F5VAR0</accession>
<reference evidence="1 2" key="1">
    <citation type="submission" date="2014-12" db="EMBL/GenBank/DDBJ databases">
        <title>Mercury Reductase activity and rhizosphere competence traits in the genome of root associated Photobacterium halotolerans MELD1.</title>
        <authorList>
            <person name="Mathew D.C."/>
            <person name="Huang C.-C."/>
        </authorList>
    </citation>
    <scope>NUCLEOTIDE SEQUENCE [LARGE SCALE GENOMIC DNA]</scope>
    <source>
        <strain evidence="1 2">MELD1</strain>
    </source>
</reference>
<sequence length="319" mass="33569">MTTISVNASSQTEVTLKNDAESSSKVALAAFNGRIYMAYRGWGSSKSMYICSTADGVSWSQQTDITDENGAKTQNSPALAAFNGRLYLAYQGSGSDSIYICSSADGVNFGDQTKITSQNDAETDSPPALAAFNGRLYMAYRGEDLSSNLYVCSSPNGTDWDSQVNVSDQNGASSTTTAGPALAAFNGKLFLGWEGIGGTPINGSAIYVCSTSDGSEWGPQTNLEDANGAEAYDGVSLAATSDTLFAFYHGAHTAQLYGCAFNGTSWSTNQIDFTEINEAGSQCGPALAALNNTFYAAYPGIGASNELWDFTFTVNWNNA</sequence>
<gene>
    <name evidence="1" type="ORF">KY46_14290</name>
</gene>
<dbReference type="SUPFAM" id="SSF75005">
    <property type="entry name" value="Arabinanase/levansucrase/invertase"/>
    <property type="match status" value="1"/>
</dbReference>
<evidence type="ECO:0000313" key="1">
    <source>
        <dbReference type="EMBL" id="KKC99255.1"/>
    </source>
</evidence>
<keyword evidence="2" id="KW-1185">Reference proteome</keyword>
<comment type="caution">
    <text evidence="1">The sequence shown here is derived from an EMBL/GenBank/DDBJ whole genome shotgun (WGS) entry which is preliminary data.</text>
</comment>
<dbReference type="OrthoDB" id="5821800at2"/>
<dbReference type="Proteomes" id="UP000033633">
    <property type="component" value="Unassembled WGS sequence"/>
</dbReference>